<dbReference type="AlphaFoldDB" id="A0A1M6RPP9"/>
<feature type="region of interest" description="Disordered" evidence="1">
    <location>
        <begin position="44"/>
        <end position="64"/>
    </location>
</feature>
<evidence type="ECO:0000256" key="1">
    <source>
        <dbReference type="SAM" id="MobiDB-lite"/>
    </source>
</evidence>
<sequence>MKGQKNRNGVPRGRKNANSMMSEMASELGIQSYDTENKVNLAAMGESKYSKKTMSKLNRKNKGK</sequence>
<feature type="region of interest" description="Disordered" evidence="1">
    <location>
        <begin position="1"/>
        <end position="23"/>
    </location>
</feature>
<dbReference type="STRING" id="1123349.SAMN02744037_02158"/>
<dbReference type="RefSeq" id="WP_072889869.1">
    <property type="nucleotide sequence ID" value="NZ_FRAE01000060.1"/>
</dbReference>
<proteinExistence type="predicted"/>
<evidence type="ECO:0000313" key="3">
    <source>
        <dbReference type="Proteomes" id="UP000242497"/>
    </source>
</evidence>
<dbReference type="Proteomes" id="UP000242497">
    <property type="component" value="Unassembled WGS sequence"/>
</dbReference>
<protein>
    <recommendedName>
        <fullName evidence="4">Small, acid-soluble spore protein, alpha/beta type</fullName>
    </recommendedName>
</protein>
<gene>
    <name evidence="2" type="ORF">SAMN02744037_02158</name>
</gene>
<dbReference type="EMBL" id="FRAE01000060">
    <property type="protein sequence ID" value="SHK34491.1"/>
    <property type="molecule type" value="Genomic_DNA"/>
</dbReference>
<dbReference type="OrthoDB" id="1753465at2"/>
<organism evidence="2 3">
    <name type="scientific">Tepidibacter formicigenes DSM 15518</name>
    <dbReference type="NCBI Taxonomy" id="1123349"/>
    <lineage>
        <taxon>Bacteria</taxon>
        <taxon>Bacillati</taxon>
        <taxon>Bacillota</taxon>
        <taxon>Clostridia</taxon>
        <taxon>Peptostreptococcales</taxon>
        <taxon>Peptostreptococcaceae</taxon>
        <taxon>Tepidibacter</taxon>
    </lineage>
</organism>
<name>A0A1M6RPP9_9FIRM</name>
<evidence type="ECO:0000313" key="2">
    <source>
        <dbReference type="EMBL" id="SHK34491.1"/>
    </source>
</evidence>
<feature type="compositionally biased region" description="Basic residues" evidence="1">
    <location>
        <begin position="50"/>
        <end position="64"/>
    </location>
</feature>
<evidence type="ECO:0008006" key="4">
    <source>
        <dbReference type="Google" id="ProtNLM"/>
    </source>
</evidence>
<accession>A0A1M6RPP9</accession>
<keyword evidence="3" id="KW-1185">Reference proteome</keyword>
<reference evidence="3" key="1">
    <citation type="submission" date="2016-11" db="EMBL/GenBank/DDBJ databases">
        <authorList>
            <person name="Varghese N."/>
            <person name="Submissions S."/>
        </authorList>
    </citation>
    <scope>NUCLEOTIDE SEQUENCE [LARGE SCALE GENOMIC DNA]</scope>
    <source>
        <strain evidence="3">DSM 15518</strain>
    </source>
</reference>